<feature type="domain" description="Formyl transferase N-terminal" evidence="5">
    <location>
        <begin position="82"/>
        <end position="198"/>
    </location>
</feature>
<dbReference type="RefSeq" id="WP_302078758.1">
    <property type="nucleotide sequence ID" value="NZ_JAUKWQ010000008.1"/>
</dbReference>
<protein>
    <recommendedName>
        <fullName evidence="2">phosphoribosylglycinamide formyltransferase 1</fullName>
        <ecNumber evidence="2">2.1.2.2</ecNumber>
    </recommendedName>
</protein>
<evidence type="ECO:0000313" key="6">
    <source>
        <dbReference type="EMBL" id="MDO1584384.1"/>
    </source>
</evidence>
<dbReference type="Proteomes" id="UP001169006">
    <property type="component" value="Unassembled WGS sequence"/>
</dbReference>
<keyword evidence="3 6" id="KW-0808">Transferase</keyword>
<reference evidence="6" key="1">
    <citation type="journal article" date="2015" name="Int. J. Syst. Evol. Microbiol.">
        <title>Rhizobium oryzicola sp. nov., potential plant-growth-promoting endophytic bacteria isolated from rice roots.</title>
        <authorList>
            <person name="Zhang X.X."/>
            <person name="Gao J.S."/>
            <person name="Cao Y.H."/>
            <person name="Sheirdil R.A."/>
            <person name="Wang X.C."/>
            <person name="Zhang L."/>
        </authorList>
    </citation>
    <scope>NUCLEOTIDE SEQUENCE</scope>
    <source>
        <strain evidence="6">05753</strain>
    </source>
</reference>
<dbReference type="Pfam" id="PF00551">
    <property type="entry name" value="Formyl_trans_N"/>
    <property type="match status" value="1"/>
</dbReference>
<keyword evidence="4" id="KW-0658">Purine biosynthesis</keyword>
<dbReference type="PANTHER" id="PTHR43369:SF2">
    <property type="entry name" value="PHOSPHORIBOSYLGLYCINAMIDE FORMYLTRANSFERASE"/>
    <property type="match status" value="1"/>
</dbReference>
<evidence type="ECO:0000256" key="4">
    <source>
        <dbReference type="ARBA" id="ARBA00022755"/>
    </source>
</evidence>
<dbReference type="Gene3D" id="3.40.50.170">
    <property type="entry name" value="Formyl transferase, N-terminal domain"/>
    <property type="match status" value="1"/>
</dbReference>
<comment type="pathway">
    <text evidence="1">Purine metabolism; IMP biosynthesis via de novo pathway; N(2)-formyl-N(1)-(5-phospho-D-ribosyl)glycinamide from N(1)-(5-phospho-D-ribosyl)glycinamide (10-formyl THF route): step 1/1.</text>
</comment>
<evidence type="ECO:0000256" key="2">
    <source>
        <dbReference type="ARBA" id="ARBA00012254"/>
    </source>
</evidence>
<dbReference type="EC" id="2.1.2.2" evidence="2"/>
<evidence type="ECO:0000256" key="3">
    <source>
        <dbReference type="ARBA" id="ARBA00022679"/>
    </source>
</evidence>
<dbReference type="SUPFAM" id="SSF53328">
    <property type="entry name" value="Formyltransferase"/>
    <property type="match status" value="1"/>
</dbReference>
<evidence type="ECO:0000313" key="7">
    <source>
        <dbReference type="Proteomes" id="UP001169006"/>
    </source>
</evidence>
<keyword evidence="7" id="KW-1185">Reference proteome</keyword>
<accession>A0ABT8T0U8</accession>
<dbReference type="GO" id="GO:0016740">
    <property type="term" value="F:transferase activity"/>
    <property type="evidence" value="ECO:0007669"/>
    <property type="project" value="UniProtKB-KW"/>
</dbReference>
<name>A0ABT8T0U8_9HYPH</name>
<dbReference type="EMBL" id="JAUKWQ010000008">
    <property type="protein sequence ID" value="MDO1584384.1"/>
    <property type="molecule type" value="Genomic_DNA"/>
</dbReference>
<organism evidence="6 7">
    <name type="scientific">Rhizobium oryzicola</name>
    <dbReference type="NCBI Taxonomy" id="1232668"/>
    <lineage>
        <taxon>Bacteria</taxon>
        <taxon>Pseudomonadati</taxon>
        <taxon>Pseudomonadota</taxon>
        <taxon>Alphaproteobacteria</taxon>
        <taxon>Hyphomicrobiales</taxon>
        <taxon>Rhizobiaceae</taxon>
        <taxon>Rhizobium/Agrobacterium group</taxon>
        <taxon>Rhizobium</taxon>
    </lineage>
</organism>
<reference evidence="6" key="2">
    <citation type="submission" date="2023-07" db="EMBL/GenBank/DDBJ databases">
        <authorList>
            <person name="Sun H."/>
        </authorList>
    </citation>
    <scope>NUCLEOTIDE SEQUENCE</scope>
    <source>
        <strain evidence="6">05753</strain>
    </source>
</reference>
<sequence length="237" mass="26319">MINALAGHFPNLHVIEEQYETKSLILKRRARRLGWPTAFGQLATMAVSRLGKTMAQRRTEEILRDYGLSGKPHPDVPITRVNSINDADTIESVRKLRPAVVFTISCRILKASTIEAIPCPIINFHAGINPTYRGQMGGYWARVERDEENFGATVHLVDAGIDTGATLKEARVRPARTDTISTYPLLITAAGTEAAIRAIEDVLEGRSTAVHPTGRSVLRFPPPVWTYLFHGLKRGIW</sequence>
<dbReference type="PANTHER" id="PTHR43369">
    <property type="entry name" value="PHOSPHORIBOSYLGLYCINAMIDE FORMYLTRANSFERASE"/>
    <property type="match status" value="1"/>
</dbReference>
<dbReference type="CDD" id="cd08653">
    <property type="entry name" value="FMT_core_like_3"/>
    <property type="match status" value="1"/>
</dbReference>
<gene>
    <name evidence="6" type="ORF">Q2T52_20035</name>
</gene>
<comment type="caution">
    <text evidence="6">The sequence shown here is derived from an EMBL/GenBank/DDBJ whole genome shotgun (WGS) entry which is preliminary data.</text>
</comment>
<proteinExistence type="predicted"/>
<evidence type="ECO:0000259" key="5">
    <source>
        <dbReference type="Pfam" id="PF00551"/>
    </source>
</evidence>
<dbReference type="InterPro" id="IPR002376">
    <property type="entry name" value="Formyl_transf_N"/>
</dbReference>
<evidence type="ECO:0000256" key="1">
    <source>
        <dbReference type="ARBA" id="ARBA00005054"/>
    </source>
</evidence>
<dbReference type="InterPro" id="IPR036477">
    <property type="entry name" value="Formyl_transf_N_sf"/>
</dbReference>